<dbReference type="InterPro" id="IPR008991">
    <property type="entry name" value="Translation_prot_SH3-like_sf"/>
</dbReference>
<feature type="domain" description="Cullin N-terminal" evidence="3">
    <location>
        <begin position="20"/>
        <end position="170"/>
    </location>
</feature>
<dbReference type="Gene3D" id="1.20.1310.10">
    <property type="entry name" value="Cullin Repeats"/>
    <property type="match status" value="2"/>
</dbReference>
<evidence type="ECO:0000313" key="5">
    <source>
        <dbReference type="Proteomes" id="UP000265515"/>
    </source>
</evidence>
<gene>
    <name evidence="4" type="ORF">CBR_g35044</name>
</gene>
<evidence type="ECO:0000256" key="1">
    <source>
        <dbReference type="ARBA" id="ARBA00006019"/>
    </source>
</evidence>
<dbReference type="InterPro" id="IPR016159">
    <property type="entry name" value="Cullin_repeat-like_dom_sf"/>
</dbReference>
<dbReference type="InterPro" id="IPR014726">
    <property type="entry name" value="Ribosomal_uL2_dom3"/>
</dbReference>
<evidence type="ECO:0000256" key="2">
    <source>
        <dbReference type="SAM" id="MobiDB-lite"/>
    </source>
</evidence>
<evidence type="ECO:0000259" key="3">
    <source>
        <dbReference type="Pfam" id="PF00888"/>
    </source>
</evidence>
<comment type="caution">
    <text evidence="4">The sequence shown here is derived from an EMBL/GenBank/DDBJ whole genome shotgun (WGS) entry which is preliminary data.</text>
</comment>
<protein>
    <recommendedName>
        <fullName evidence="3">Cullin N-terminal domain-containing protein</fullName>
    </recommendedName>
</protein>
<dbReference type="STRING" id="69332.A0A388LK52"/>
<organism evidence="4 5">
    <name type="scientific">Chara braunii</name>
    <name type="common">Braun's stonewort</name>
    <dbReference type="NCBI Taxonomy" id="69332"/>
    <lineage>
        <taxon>Eukaryota</taxon>
        <taxon>Viridiplantae</taxon>
        <taxon>Streptophyta</taxon>
        <taxon>Charophyceae</taxon>
        <taxon>Charales</taxon>
        <taxon>Characeae</taxon>
        <taxon>Chara</taxon>
    </lineage>
</organism>
<dbReference type="SUPFAM" id="SSF50104">
    <property type="entry name" value="Translation proteins SH3-like domain"/>
    <property type="match status" value="1"/>
</dbReference>
<dbReference type="PANTHER" id="PTHR11932">
    <property type="entry name" value="CULLIN"/>
    <property type="match status" value="1"/>
</dbReference>
<name>A0A388LK52_CHABU</name>
<dbReference type="GO" id="GO:0006511">
    <property type="term" value="P:ubiquitin-dependent protein catabolic process"/>
    <property type="evidence" value="ECO:0007669"/>
    <property type="project" value="InterPro"/>
</dbReference>
<dbReference type="EMBL" id="BFEA01000414">
    <property type="protein sequence ID" value="GBG82679.1"/>
    <property type="molecule type" value="Genomic_DNA"/>
</dbReference>
<dbReference type="Gramene" id="GBG82679">
    <property type="protein sequence ID" value="GBG82679"/>
    <property type="gene ID" value="CBR_g35044"/>
</dbReference>
<sequence length="211" mass="24139">MNPVDHPHGGGEGRTKGGRRIAYNMVLFQCGDKLYSGLVETLTNQLQDIARTIEAAQGSMFLVELNKQWMEHNRSLEMIRDVLMYMDRTYVHKNNKIRVHDLGLKLWQEQVLLAPKIRDQLRQTLLEIVDKDQNGETVDRKILGTTTQMLADLEKEGYQEFERAFVDNLHQISTGTRDYVVTCDYGSCLKKDENGSQLGDKKGPSLPEPED</sequence>
<dbReference type="Proteomes" id="UP000265515">
    <property type="component" value="Unassembled WGS sequence"/>
</dbReference>
<dbReference type="InterPro" id="IPR001373">
    <property type="entry name" value="Cullin_N"/>
</dbReference>
<keyword evidence="5" id="KW-1185">Reference proteome</keyword>
<dbReference type="InterPro" id="IPR045093">
    <property type="entry name" value="Cullin"/>
</dbReference>
<reference evidence="4 5" key="1">
    <citation type="journal article" date="2018" name="Cell">
        <title>The Chara Genome: Secondary Complexity and Implications for Plant Terrestrialization.</title>
        <authorList>
            <person name="Nishiyama T."/>
            <person name="Sakayama H."/>
            <person name="Vries J.D."/>
            <person name="Buschmann H."/>
            <person name="Saint-Marcoux D."/>
            <person name="Ullrich K.K."/>
            <person name="Haas F.B."/>
            <person name="Vanderstraeten L."/>
            <person name="Becker D."/>
            <person name="Lang D."/>
            <person name="Vosolsobe S."/>
            <person name="Rombauts S."/>
            <person name="Wilhelmsson P.K.I."/>
            <person name="Janitza P."/>
            <person name="Kern R."/>
            <person name="Heyl A."/>
            <person name="Rumpler F."/>
            <person name="Villalobos L.I.A.C."/>
            <person name="Clay J.M."/>
            <person name="Skokan R."/>
            <person name="Toyoda A."/>
            <person name="Suzuki Y."/>
            <person name="Kagoshima H."/>
            <person name="Schijlen E."/>
            <person name="Tajeshwar N."/>
            <person name="Catarino B."/>
            <person name="Hetherington A.J."/>
            <person name="Saltykova A."/>
            <person name="Bonnot C."/>
            <person name="Breuninger H."/>
            <person name="Symeonidi A."/>
            <person name="Radhakrishnan G.V."/>
            <person name="Van Nieuwerburgh F."/>
            <person name="Deforce D."/>
            <person name="Chang C."/>
            <person name="Karol K.G."/>
            <person name="Hedrich R."/>
            <person name="Ulvskov P."/>
            <person name="Glockner G."/>
            <person name="Delwiche C.F."/>
            <person name="Petrasek J."/>
            <person name="Van de Peer Y."/>
            <person name="Friml J."/>
            <person name="Beilby M."/>
            <person name="Dolan L."/>
            <person name="Kohara Y."/>
            <person name="Sugano S."/>
            <person name="Fujiyama A."/>
            <person name="Delaux P.-M."/>
            <person name="Quint M."/>
            <person name="TheiBen G."/>
            <person name="Hagemann M."/>
            <person name="Harholt J."/>
            <person name="Dunand C."/>
            <person name="Zachgo S."/>
            <person name="Langdale J."/>
            <person name="Maumus F."/>
            <person name="Straeten D.V.D."/>
            <person name="Gould S.B."/>
            <person name="Rensing S.A."/>
        </authorList>
    </citation>
    <scope>NUCLEOTIDE SEQUENCE [LARGE SCALE GENOMIC DNA]</scope>
    <source>
        <strain evidence="4 5">S276</strain>
    </source>
</reference>
<dbReference type="OrthoDB" id="27073at2759"/>
<dbReference type="GO" id="GO:0031625">
    <property type="term" value="F:ubiquitin protein ligase binding"/>
    <property type="evidence" value="ECO:0007669"/>
    <property type="project" value="InterPro"/>
</dbReference>
<comment type="similarity">
    <text evidence="1">Belongs to the cullin family.</text>
</comment>
<dbReference type="Gene3D" id="4.10.950.10">
    <property type="entry name" value="Ribosomal protein L2, domain 3"/>
    <property type="match status" value="1"/>
</dbReference>
<dbReference type="Pfam" id="PF00888">
    <property type="entry name" value="Cullin"/>
    <property type="match status" value="1"/>
</dbReference>
<dbReference type="AlphaFoldDB" id="A0A388LK52"/>
<accession>A0A388LK52</accession>
<feature type="compositionally biased region" description="Basic and acidic residues" evidence="2">
    <location>
        <begin position="191"/>
        <end position="203"/>
    </location>
</feature>
<evidence type="ECO:0000313" key="4">
    <source>
        <dbReference type="EMBL" id="GBG82679.1"/>
    </source>
</evidence>
<feature type="region of interest" description="Disordered" evidence="2">
    <location>
        <begin position="191"/>
        <end position="211"/>
    </location>
</feature>
<proteinExistence type="inferred from homology"/>
<dbReference type="SUPFAM" id="SSF74788">
    <property type="entry name" value="Cullin repeat-like"/>
    <property type="match status" value="1"/>
</dbReference>